<sequence length="121" mass="13765">MTDGIDPEWELEVAEFYRSLGITQGPGDVQYRLIALVLAKNGVGRLTRFSEIREYTDRVTDKGNIGSKMKTVFQLQGLVKRIGRGEYVLTEKGAIAAEFIKKTSKYYSEVKLTQKIIERFP</sequence>
<evidence type="ECO:0000313" key="4">
    <source>
        <dbReference type="Proteomes" id="UP000185779"/>
    </source>
</evidence>
<dbReference type="EMBL" id="DRIE01000050">
    <property type="protein sequence ID" value="HEC56874.1"/>
    <property type="molecule type" value="Genomic_DNA"/>
</dbReference>
<protein>
    <recommendedName>
        <fullName evidence="5">ArnR1-like winged helix-turn-helix domain-containing protein</fullName>
    </recommendedName>
</protein>
<keyword evidence="4" id="KW-1185">Reference proteome</keyword>
<reference evidence="1" key="2">
    <citation type="journal article" date="2020" name="mSystems">
        <title>Genome- and Community-Level Interaction Insights into Carbon Utilization and Element Cycling Functions of Hydrothermarchaeota in Hydrothermal Sediment.</title>
        <authorList>
            <person name="Zhou Z."/>
            <person name="Liu Y."/>
            <person name="Xu W."/>
            <person name="Pan J."/>
            <person name="Luo Z.H."/>
            <person name="Li M."/>
        </authorList>
    </citation>
    <scope>NUCLEOTIDE SEQUENCE [LARGE SCALE GENOMIC DNA]</scope>
    <source>
        <strain evidence="1">HyVt-185</strain>
        <strain evidence="2">HyVt-386</strain>
    </source>
</reference>
<dbReference type="STRING" id="1839936.SBU_000703"/>
<evidence type="ECO:0000313" key="3">
    <source>
        <dbReference type="EMBL" id="OFV66161.1"/>
    </source>
</evidence>
<evidence type="ECO:0000313" key="1">
    <source>
        <dbReference type="EMBL" id="HDM36966.1"/>
    </source>
</evidence>
<organism evidence="3 4">
    <name type="scientific">Candidatus Syntropharchaeum butanivorans</name>
    <dbReference type="NCBI Taxonomy" id="1839936"/>
    <lineage>
        <taxon>Archaea</taxon>
        <taxon>Methanobacteriati</taxon>
        <taxon>Methanobacteriota</taxon>
        <taxon>Stenosarchaea group</taxon>
        <taxon>Methanomicrobia</taxon>
        <taxon>Methanosarcinales</taxon>
        <taxon>ANME-2 cluster</taxon>
        <taxon>Candidatus Syntropharchaeum</taxon>
    </lineage>
</organism>
<dbReference type="EMBL" id="LYOR01000003">
    <property type="protein sequence ID" value="OFV66161.1"/>
    <property type="molecule type" value="Genomic_DNA"/>
</dbReference>
<dbReference type="Proteomes" id="UP000185779">
    <property type="component" value="Unassembled WGS sequence"/>
</dbReference>
<dbReference type="EMBL" id="DQZR01000292">
    <property type="protein sequence ID" value="HDM36966.1"/>
    <property type="molecule type" value="Genomic_DNA"/>
</dbReference>
<comment type="caution">
    <text evidence="3">The sequence shown here is derived from an EMBL/GenBank/DDBJ whole genome shotgun (WGS) entry which is preliminary data.</text>
</comment>
<dbReference type="Proteomes" id="UP000885863">
    <property type="component" value="Unassembled WGS sequence"/>
</dbReference>
<dbReference type="Proteomes" id="UP000885936">
    <property type="component" value="Unassembled WGS sequence"/>
</dbReference>
<gene>
    <name evidence="1" type="ORF">ENG09_06985</name>
    <name evidence="2" type="ORF">ENI32_03190</name>
    <name evidence="3" type="ORF">SBU_000703</name>
</gene>
<name>A0A1F2P619_9EURY</name>
<evidence type="ECO:0008006" key="5">
    <source>
        <dbReference type="Google" id="ProtNLM"/>
    </source>
</evidence>
<evidence type="ECO:0000313" key="2">
    <source>
        <dbReference type="EMBL" id="HEC56874.1"/>
    </source>
</evidence>
<reference evidence="3 4" key="1">
    <citation type="submission" date="2016-05" db="EMBL/GenBank/DDBJ databases">
        <title>Microbial consortia oxidize butane by reversing methanogenesis.</title>
        <authorList>
            <person name="Laso-Perez R."/>
            <person name="Richter M."/>
            <person name="Wegener G."/>
            <person name="Musat F."/>
        </authorList>
    </citation>
    <scope>NUCLEOTIDE SEQUENCE [LARGE SCALE GENOMIC DNA]</scope>
    <source>
        <strain evidence="3">BOX1</strain>
    </source>
</reference>
<accession>A0A1F2P619</accession>
<dbReference type="AlphaFoldDB" id="A0A1F2P619"/>
<proteinExistence type="predicted"/>